<dbReference type="SUPFAM" id="SSF56112">
    <property type="entry name" value="Protein kinase-like (PK-like)"/>
    <property type="match status" value="1"/>
</dbReference>
<comment type="similarity">
    <text evidence="1">Belongs to the protein kinase superfamily. ADCK protein kinase family.</text>
</comment>
<organism evidence="3 4">
    <name type="scientific">Ignelater luminosus</name>
    <name type="common">Cucubano</name>
    <name type="synonym">Pyrophorus luminosus</name>
    <dbReference type="NCBI Taxonomy" id="2038154"/>
    <lineage>
        <taxon>Eukaryota</taxon>
        <taxon>Metazoa</taxon>
        <taxon>Ecdysozoa</taxon>
        <taxon>Arthropoda</taxon>
        <taxon>Hexapoda</taxon>
        <taxon>Insecta</taxon>
        <taxon>Pterygota</taxon>
        <taxon>Neoptera</taxon>
        <taxon>Endopterygota</taxon>
        <taxon>Coleoptera</taxon>
        <taxon>Polyphaga</taxon>
        <taxon>Elateriformia</taxon>
        <taxon>Elateroidea</taxon>
        <taxon>Elateridae</taxon>
        <taxon>Agrypninae</taxon>
        <taxon>Pyrophorini</taxon>
        <taxon>Ignelater</taxon>
    </lineage>
</organism>
<reference evidence="3" key="1">
    <citation type="submission" date="2019-08" db="EMBL/GenBank/DDBJ databases">
        <title>The genome of the North American firefly Photinus pyralis.</title>
        <authorList>
            <consortium name="Photinus pyralis genome working group"/>
            <person name="Fallon T.R."/>
            <person name="Sander Lower S.E."/>
            <person name="Weng J.-K."/>
        </authorList>
    </citation>
    <scope>NUCLEOTIDE SEQUENCE</scope>
    <source>
        <strain evidence="3">TRF0915ILg1</strain>
        <tissue evidence="3">Whole body</tissue>
    </source>
</reference>
<dbReference type="GO" id="GO:0055088">
    <property type="term" value="P:lipid homeostasis"/>
    <property type="evidence" value="ECO:0007669"/>
    <property type="project" value="TreeGrafter"/>
</dbReference>
<dbReference type="PANTHER" id="PTHR43173:SF19">
    <property type="entry name" value="AARF DOMAIN-CONTAINING PROTEIN KINASE 1"/>
    <property type="match status" value="1"/>
</dbReference>
<dbReference type="InterPro" id="IPR011009">
    <property type="entry name" value="Kinase-like_dom_sf"/>
</dbReference>
<protein>
    <recommendedName>
        <fullName evidence="2">ABC1 atypical kinase-like domain-containing protein</fullName>
    </recommendedName>
</protein>
<accession>A0A8K0C880</accession>
<dbReference type="PANTHER" id="PTHR43173">
    <property type="entry name" value="ABC1 FAMILY PROTEIN"/>
    <property type="match status" value="1"/>
</dbReference>
<dbReference type="Proteomes" id="UP000801492">
    <property type="component" value="Unassembled WGS sequence"/>
</dbReference>
<feature type="domain" description="ABC1 atypical kinase-like" evidence="2">
    <location>
        <begin position="1"/>
        <end position="99"/>
    </location>
</feature>
<dbReference type="GO" id="GO:0005743">
    <property type="term" value="C:mitochondrial inner membrane"/>
    <property type="evidence" value="ECO:0007669"/>
    <property type="project" value="TreeGrafter"/>
</dbReference>
<proteinExistence type="inferred from homology"/>
<gene>
    <name evidence="3" type="ORF">ILUMI_27295</name>
</gene>
<sequence length="260" mass="29917">MEFVEGGQVNDLKYIQDNNIDPFEVTDKLGKLYSQMIFINGFVHSDPHPGNILLKKTDEGTCDIILLDHGLYANLSDEFRVEYSRLWLSILNRDRKAMRLHSNNLGIEGDLYGLFACMVTGRTWDTIMEGVDRRKQTTGEKELMQKVLPNVLPQISGILENVNRQMLLILKTNDLMRGIEHTLCTSARMGAFRVMSKCCVRSVYKEKIDNASTKIDKIKMILVQYWLLFKINMYYTLLSLGQICNTVVNLGQRSLQIIKR</sequence>
<evidence type="ECO:0000256" key="1">
    <source>
        <dbReference type="ARBA" id="ARBA00009670"/>
    </source>
</evidence>
<dbReference type="EMBL" id="VTPC01091264">
    <property type="protein sequence ID" value="KAF2878875.1"/>
    <property type="molecule type" value="Genomic_DNA"/>
</dbReference>
<dbReference type="OrthoDB" id="427480at2759"/>
<name>A0A8K0C880_IGNLU</name>
<evidence type="ECO:0000313" key="4">
    <source>
        <dbReference type="Proteomes" id="UP000801492"/>
    </source>
</evidence>
<evidence type="ECO:0000259" key="2">
    <source>
        <dbReference type="Pfam" id="PF03109"/>
    </source>
</evidence>
<keyword evidence="4" id="KW-1185">Reference proteome</keyword>
<dbReference type="Pfam" id="PF03109">
    <property type="entry name" value="ABC1"/>
    <property type="match status" value="1"/>
</dbReference>
<dbReference type="InterPro" id="IPR051130">
    <property type="entry name" value="Mito_struct-func_regulator"/>
</dbReference>
<comment type="caution">
    <text evidence="3">The sequence shown here is derived from an EMBL/GenBank/DDBJ whole genome shotgun (WGS) entry which is preliminary data.</text>
</comment>
<dbReference type="GO" id="GO:0007005">
    <property type="term" value="P:mitochondrion organization"/>
    <property type="evidence" value="ECO:0007669"/>
    <property type="project" value="TreeGrafter"/>
</dbReference>
<evidence type="ECO:0000313" key="3">
    <source>
        <dbReference type="EMBL" id="KAF2878875.1"/>
    </source>
</evidence>
<dbReference type="AlphaFoldDB" id="A0A8K0C880"/>
<dbReference type="InterPro" id="IPR004147">
    <property type="entry name" value="ABC1_dom"/>
</dbReference>